<evidence type="ECO:0000313" key="1">
    <source>
        <dbReference type="EMBL" id="MBK1662853.1"/>
    </source>
</evidence>
<reference evidence="1 2" key="1">
    <citation type="journal article" date="2020" name="Microorganisms">
        <title>Osmotic Adaptation and Compatible Solute Biosynthesis of Phototrophic Bacteria as Revealed from Genome Analyses.</title>
        <authorList>
            <person name="Imhoff J.F."/>
            <person name="Rahn T."/>
            <person name="Kunzel S."/>
            <person name="Keller A."/>
            <person name="Neulinger S.C."/>
        </authorList>
    </citation>
    <scope>NUCLEOTIDE SEQUENCE [LARGE SCALE GENOMIC DNA]</scope>
    <source>
        <strain evidence="1 2">DSM 15382</strain>
    </source>
</reference>
<evidence type="ECO:0000313" key="2">
    <source>
        <dbReference type="Proteomes" id="UP000697995"/>
    </source>
</evidence>
<dbReference type="RefSeq" id="WP_200307032.1">
    <property type="nucleotide sequence ID" value="NZ_NRSG01000817.1"/>
</dbReference>
<name>A0ABS1D8N1_9PROT</name>
<keyword evidence="2" id="KW-1185">Reference proteome</keyword>
<sequence>LSEFSDTARRKLALRQLKAAQVPETGAALDPAELEARLPLLERVQGLARGNPGLQDLLGANLVLRPAVPVAEAGAVLDEVAAYLGAGDLPRAEQVRKFLQELAIDALLGLAGPTGCDLLRAVTLFQVPVPEAAIAALQTALGGEPRRLRDLGLLVPSEDLVAHRTLALHVNGLAAGRLAPLSDTERTSLAPLALPALFAAWGGSEDRLRRPHAADIALTRLGLLAGDAGVV</sequence>
<accession>A0ABS1D8N1</accession>
<feature type="non-terminal residue" evidence="1">
    <location>
        <position position="1"/>
    </location>
</feature>
<protein>
    <submittedName>
        <fullName evidence="1">Uncharacterized protein</fullName>
    </submittedName>
</protein>
<dbReference type="EMBL" id="NRSG01000817">
    <property type="protein sequence ID" value="MBK1662853.1"/>
    <property type="molecule type" value="Genomic_DNA"/>
</dbReference>
<gene>
    <name evidence="1" type="ORF">CKO45_32320</name>
</gene>
<dbReference type="Proteomes" id="UP000697995">
    <property type="component" value="Unassembled WGS sequence"/>
</dbReference>
<organism evidence="1 2">
    <name type="scientific">Paracraurococcus ruber</name>
    <dbReference type="NCBI Taxonomy" id="77675"/>
    <lineage>
        <taxon>Bacteria</taxon>
        <taxon>Pseudomonadati</taxon>
        <taxon>Pseudomonadota</taxon>
        <taxon>Alphaproteobacteria</taxon>
        <taxon>Acetobacterales</taxon>
        <taxon>Roseomonadaceae</taxon>
        <taxon>Paracraurococcus</taxon>
    </lineage>
</organism>
<feature type="non-terminal residue" evidence="1">
    <location>
        <position position="231"/>
    </location>
</feature>
<comment type="caution">
    <text evidence="1">The sequence shown here is derived from an EMBL/GenBank/DDBJ whole genome shotgun (WGS) entry which is preliminary data.</text>
</comment>
<proteinExistence type="predicted"/>